<accession>A0A5B7FCF8</accession>
<evidence type="ECO:0000313" key="2">
    <source>
        <dbReference type="EMBL" id="MPC42798.1"/>
    </source>
</evidence>
<dbReference type="Proteomes" id="UP000324222">
    <property type="component" value="Unassembled WGS sequence"/>
</dbReference>
<feature type="region of interest" description="Disordered" evidence="1">
    <location>
        <begin position="41"/>
        <end position="73"/>
    </location>
</feature>
<gene>
    <name evidence="2" type="ORF">E2C01_036429</name>
</gene>
<evidence type="ECO:0000313" key="3">
    <source>
        <dbReference type="Proteomes" id="UP000324222"/>
    </source>
</evidence>
<sequence>MIDLYEAVVQWNHARFGVREVSKRTGSNPVHGPSVVRVMARRPSSHAPTKPLLPRLLQQSHPSPITPPLPPKHFDTFLTNHTPMITPPIHHYLSLLPPLDKLSLPLLTYSPYSSP</sequence>
<organism evidence="2 3">
    <name type="scientific">Portunus trituberculatus</name>
    <name type="common">Swimming crab</name>
    <name type="synonym">Neptunus trituberculatus</name>
    <dbReference type="NCBI Taxonomy" id="210409"/>
    <lineage>
        <taxon>Eukaryota</taxon>
        <taxon>Metazoa</taxon>
        <taxon>Ecdysozoa</taxon>
        <taxon>Arthropoda</taxon>
        <taxon>Crustacea</taxon>
        <taxon>Multicrustacea</taxon>
        <taxon>Malacostraca</taxon>
        <taxon>Eumalacostraca</taxon>
        <taxon>Eucarida</taxon>
        <taxon>Decapoda</taxon>
        <taxon>Pleocyemata</taxon>
        <taxon>Brachyura</taxon>
        <taxon>Eubrachyura</taxon>
        <taxon>Portunoidea</taxon>
        <taxon>Portunidae</taxon>
        <taxon>Portuninae</taxon>
        <taxon>Portunus</taxon>
    </lineage>
</organism>
<proteinExistence type="predicted"/>
<evidence type="ECO:0000256" key="1">
    <source>
        <dbReference type="SAM" id="MobiDB-lite"/>
    </source>
</evidence>
<reference evidence="2 3" key="1">
    <citation type="submission" date="2019-05" db="EMBL/GenBank/DDBJ databases">
        <title>Another draft genome of Portunus trituberculatus and its Hox gene families provides insights of decapod evolution.</title>
        <authorList>
            <person name="Jeong J.-H."/>
            <person name="Song I."/>
            <person name="Kim S."/>
            <person name="Choi T."/>
            <person name="Kim D."/>
            <person name="Ryu S."/>
            <person name="Kim W."/>
        </authorList>
    </citation>
    <scope>NUCLEOTIDE SEQUENCE [LARGE SCALE GENOMIC DNA]</scope>
    <source>
        <tissue evidence="2">Muscle</tissue>
    </source>
</reference>
<dbReference type="EMBL" id="VSRR010005572">
    <property type="protein sequence ID" value="MPC42798.1"/>
    <property type="molecule type" value="Genomic_DNA"/>
</dbReference>
<comment type="caution">
    <text evidence="2">The sequence shown here is derived from an EMBL/GenBank/DDBJ whole genome shotgun (WGS) entry which is preliminary data.</text>
</comment>
<keyword evidence="3" id="KW-1185">Reference proteome</keyword>
<dbReference type="AlphaFoldDB" id="A0A5B7FCF8"/>
<protein>
    <submittedName>
        <fullName evidence="2">Uncharacterized protein</fullName>
    </submittedName>
</protein>
<name>A0A5B7FCF8_PORTR</name>